<dbReference type="CDD" id="cd00761">
    <property type="entry name" value="Glyco_tranf_GTA_type"/>
    <property type="match status" value="1"/>
</dbReference>
<evidence type="ECO:0000313" key="5">
    <source>
        <dbReference type="Proteomes" id="UP000252698"/>
    </source>
</evidence>
<organism evidence="4 5">
    <name type="scientific">Streptomyces atratus</name>
    <dbReference type="NCBI Taxonomy" id="1893"/>
    <lineage>
        <taxon>Bacteria</taxon>
        <taxon>Bacillati</taxon>
        <taxon>Actinomycetota</taxon>
        <taxon>Actinomycetes</taxon>
        <taxon>Kitasatosporales</taxon>
        <taxon>Streptomycetaceae</taxon>
        <taxon>Streptomyces</taxon>
    </lineage>
</organism>
<name>A0A2Z5JJQ2_STRAR</name>
<dbReference type="Proteomes" id="UP000252698">
    <property type="component" value="Chromosome"/>
</dbReference>
<dbReference type="Pfam" id="PF18674">
    <property type="entry name" value="TarS_C1"/>
    <property type="match status" value="1"/>
</dbReference>
<dbReference type="InterPro" id="IPR054028">
    <property type="entry name" value="TarS/TarP_linker"/>
</dbReference>
<dbReference type="InterPro" id="IPR001173">
    <property type="entry name" value="Glyco_trans_2-like"/>
</dbReference>
<dbReference type="InterPro" id="IPR029044">
    <property type="entry name" value="Nucleotide-diphossugar_trans"/>
</dbReference>
<dbReference type="GeneID" id="95522667"/>
<evidence type="ECO:0000259" key="2">
    <source>
        <dbReference type="Pfam" id="PF18674"/>
    </source>
</evidence>
<dbReference type="Pfam" id="PF00535">
    <property type="entry name" value="Glycos_transf_2"/>
    <property type="match status" value="1"/>
</dbReference>
<feature type="domain" description="TarS/TarP linker" evidence="3">
    <location>
        <begin position="229"/>
        <end position="316"/>
    </location>
</feature>
<dbReference type="PANTHER" id="PTHR22916">
    <property type="entry name" value="GLYCOSYLTRANSFERASE"/>
    <property type="match status" value="1"/>
</dbReference>
<dbReference type="GO" id="GO:0016758">
    <property type="term" value="F:hexosyltransferase activity"/>
    <property type="evidence" value="ECO:0007669"/>
    <property type="project" value="UniProtKB-ARBA"/>
</dbReference>
<accession>A0A2Z5JJQ2</accession>
<evidence type="ECO:0000313" key="4">
    <source>
        <dbReference type="EMBL" id="AXE80523.1"/>
    </source>
</evidence>
<feature type="domain" description="TarS C-terminal" evidence="2">
    <location>
        <begin position="392"/>
        <end position="519"/>
    </location>
</feature>
<evidence type="ECO:0000259" key="3">
    <source>
        <dbReference type="Pfam" id="PF22181"/>
    </source>
</evidence>
<dbReference type="EMBL" id="CP027306">
    <property type="protein sequence ID" value="AXE80523.1"/>
    <property type="molecule type" value="Genomic_DNA"/>
</dbReference>
<protein>
    <submittedName>
        <fullName evidence="4">Glycosyltransferase family 2 protein</fullName>
    </submittedName>
</protein>
<dbReference type="RefSeq" id="WP_114246949.1">
    <property type="nucleotide sequence ID" value="NZ_CP027306.1"/>
</dbReference>
<evidence type="ECO:0000259" key="1">
    <source>
        <dbReference type="Pfam" id="PF00535"/>
    </source>
</evidence>
<reference evidence="4 5" key="1">
    <citation type="journal article" date="2018" name="Front. Microbiol.">
        <title>Genome Sequencing of Streptomyces atratus SCSIOZH16 and Activation Production of Nocardamine via Metabolic Engineering.</title>
        <authorList>
            <person name="Li Y."/>
            <person name="Zhang C."/>
            <person name="Liu C."/>
            <person name="Ju J."/>
            <person name="Ma J."/>
        </authorList>
    </citation>
    <scope>NUCLEOTIDE SEQUENCE [LARGE SCALE GENOMIC DNA]</scope>
    <source>
        <strain evidence="4 5">SCSIO_ZH16</strain>
    </source>
</reference>
<dbReference type="AlphaFoldDB" id="A0A2Z5JJQ2"/>
<dbReference type="Gene3D" id="3.90.550.10">
    <property type="entry name" value="Spore Coat Polysaccharide Biosynthesis Protein SpsA, Chain A"/>
    <property type="match status" value="1"/>
</dbReference>
<sequence length="575" mass="64310">MSDPIVTVIIGAYNAMPYLTHCLESVVEQSLGTYELECLAVDDGSTDGTGQELDRFAAEHPGTVRVIHQQNSGGPSGPRNVALGLARGRYVFFLDADDYLGPHALRRMIDMAERNGSDITLGKYVGVNCTVPRSMFEADQEVVDLATSRVWYALTPHKLMRRSFLEERRLRFDEDIHMGEDRLFVTKAYLQASVISVVADEDCYFKVQRDDMGNLTNNFSDVMKRLEVARRLMTAITTHSEPGPVRDAALLRHFRGGLLDSFSWRFPLLEESDRLKAMGIAKEQLDEFYTPELTVQMTAPLRLVAHCAQHGLQRELIDIIDFLTAERDKHRPPHEIAVKNGRAYAAYPYFGDAKAGIPDSCYDVTSGLQQDDRLDAVEWHRTGRRGVLRLRGHGYIENVDTQEPATELILRLRNDGREVRVPTRSAPLSAHAQVRGHDCDHSTAGFTADIDITHALDGAPLPTGVWDVYLNVRSQGLSTQRRFGARKADDLAPARGGRSGPLEVEPYYTQGFANLSLHITRISQTKQISKGFKRRVRRRLTGLSKQIGGRRLRRVAKLGHLSGLGRTNGPGRSQP</sequence>
<dbReference type="InterPro" id="IPR041038">
    <property type="entry name" value="TarS_C1"/>
</dbReference>
<gene>
    <name evidence="4" type="ORF">C5746_30155</name>
</gene>
<dbReference type="SUPFAM" id="SSF53448">
    <property type="entry name" value="Nucleotide-diphospho-sugar transferases"/>
    <property type="match status" value="1"/>
</dbReference>
<dbReference type="KEGG" id="sata:C5746_30155"/>
<dbReference type="PANTHER" id="PTHR22916:SF3">
    <property type="entry name" value="UDP-GLCNAC:BETAGAL BETA-1,3-N-ACETYLGLUCOSAMINYLTRANSFERASE-LIKE PROTEIN 1"/>
    <property type="match status" value="1"/>
</dbReference>
<feature type="domain" description="Glycosyltransferase 2-like" evidence="1">
    <location>
        <begin position="7"/>
        <end position="131"/>
    </location>
</feature>
<dbReference type="Pfam" id="PF22181">
    <property type="entry name" value="TarS_linker"/>
    <property type="match status" value="1"/>
</dbReference>
<proteinExistence type="predicted"/>
<keyword evidence="4" id="KW-0808">Transferase</keyword>